<dbReference type="RefSeq" id="WP_190909008.1">
    <property type="nucleotide sequence ID" value="NZ_JACJTQ010000065.1"/>
</dbReference>
<dbReference type="EMBL" id="JACJTQ010000065">
    <property type="protein sequence ID" value="MBD2694887.1"/>
    <property type="molecule type" value="Genomic_DNA"/>
</dbReference>
<sequence length="50" mass="5730">MVVHSFEAHLQVTAECDSEALLQAVRYRTWFPAFSHRYLLPSFSRGCATV</sequence>
<protein>
    <submittedName>
        <fullName evidence="1">Uncharacterized protein</fullName>
    </submittedName>
</protein>
<gene>
    <name evidence="1" type="ORF">H6G68_24660</name>
</gene>
<organism evidence="1 2">
    <name type="scientific">Anabaena catenula FACHB-362</name>
    <dbReference type="NCBI Taxonomy" id="2692877"/>
    <lineage>
        <taxon>Bacteria</taxon>
        <taxon>Bacillati</taxon>
        <taxon>Cyanobacteriota</taxon>
        <taxon>Cyanophyceae</taxon>
        <taxon>Nostocales</taxon>
        <taxon>Nostocaceae</taxon>
        <taxon>Anabaena</taxon>
    </lineage>
</organism>
<evidence type="ECO:0000313" key="2">
    <source>
        <dbReference type="Proteomes" id="UP000660381"/>
    </source>
</evidence>
<proteinExistence type="predicted"/>
<accession>A0ABR8JC38</accession>
<evidence type="ECO:0000313" key="1">
    <source>
        <dbReference type="EMBL" id="MBD2694887.1"/>
    </source>
</evidence>
<comment type="caution">
    <text evidence="1">The sequence shown here is derived from an EMBL/GenBank/DDBJ whole genome shotgun (WGS) entry which is preliminary data.</text>
</comment>
<dbReference type="Proteomes" id="UP000660381">
    <property type="component" value="Unassembled WGS sequence"/>
</dbReference>
<name>A0ABR8JC38_9NOST</name>
<keyword evidence="2" id="KW-1185">Reference proteome</keyword>
<reference evidence="1 2" key="1">
    <citation type="journal article" date="2020" name="ISME J.">
        <title>Comparative genomics reveals insights into cyanobacterial evolution and habitat adaptation.</title>
        <authorList>
            <person name="Chen M.Y."/>
            <person name="Teng W.K."/>
            <person name="Zhao L."/>
            <person name="Hu C.X."/>
            <person name="Zhou Y.K."/>
            <person name="Han B.P."/>
            <person name="Song L.R."/>
            <person name="Shu W.S."/>
        </authorList>
    </citation>
    <scope>NUCLEOTIDE SEQUENCE [LARGE SCALE GENOMIC DNA]</scope>
    <source>
        <strain evidence="1 2">FACHB-362</strain>
    </source>
</reference>